<proteinExistence type="predicted"/>
<feature type="non-terminal residue" evidence="1">
    <location>
        <position position="1"/>
    </location>
</feature>
<accession>A0A383E4E8</accession>
<protein>
    <submittedName>
        <fullName evidence="1">Uncharacterized protein</fullName>
    </submittedName>
</protein>
<dbReference type="EMBL" id="UINC01222270">
    <property type="protein sequence ID" value="SVE50978.1"/>
    <property type="molecule type" value="Genomic_DNA"/>
</dbReference>
<sequence>VQTNYLLSELQAEKGLQISMDLKKTNLCNVKNMFDL</sequence>
<reference evidence="1" key="1">
    <citation type="submission" date="2018-05" db="EMBL/GenBank/DDBJ databases">
        <authorList>
            <person name="Lanie J.A."/>
            <person name="Ng W.-L."/>
            <person name="Kazmierczak K.M."/>
            <person name="Andrzejewski T.M."/>
            <person name="Davidsen T.M."/>
            <person name="Wayne K.J."/>
            <person name="Tettelin H."/>
            <person name="Glass J.I."/>
            <person name="Rusch D."/>
            <person name="Podicherti R."/>
            <person name="Tsui H.-C.T."/>
            <person name="Winkler M.E."/>
        </authorList>
    </citation>
    <scope>NUCLEOTIDE SEQUENCE</scope>
</reference>
<dbReference type="AlphaFoldDB" id="A0A383E4E8"/>
<organism evidence="1">
    <name type="scientific">marine metagenome</name>
    <dbReference type="NCBI Taxonomy" id="408172"/>
    <lineage>
        <taxon>unclassified sequences</taxon>
        <taxon>metagenomes</taxon>
        <taxon>ecological metagenomes</taxon>
    </lineage>
</organism>
<evidence type="ECO:0000313" key="1">
    <source>
        <dbReference type="EMBL" id="SVE50978.1"/>
    </source>
</evidence>
<gene>
    <name evidence="1" type="ORF">METZ01_LOCUS503832</name>
</gene>
<name>A0A383E4E8_9ZZZZ</name>